<dbReference type="GO" id="GO:0046872">
    <property type="term" value="F:metal ion binding"/>
    <property type="evidence" value="ECO:0007669"/>
    <property type="project" value="UniProtKB-KW"/>
</dbReference>
<dbReference type="Pfam" id="PF04794">
    <property type="entry name" value="YdjC"/>
    <property type="match status" value="1"/>
</dbReference>
<keyword evidence="3" id="KW-0378">Hydrolase</keyword>
<evidence type="ECO:0000313" key="6">
    <source>
        <dbReference type="EMBL" id="GGG85937.1"/>
    </source>
</evidence>
<evidence type="ECO:0000313" key="7">
    <source>
        <dbReference type="Proteomes" id="UP000622860"/>
    </source>
</evidence>
<dbReference type="PANTHER" id="PTHR31609">
    <property type="entry name" value="YDJC DEACETYLASE FAMILY MEMBER"/>
    <property type="match status" value="1"/>
</dbReference>
<protein>
    <submittedName>
        <fullName evidence="6">Carbohydrate deacetylase</fullName>
    </submittedName>
</protein>
<dbReference type="InterPro" id="IPR006879">
    <property type="entry name" value="YdjC-like"/>
</dbReference>
<dbReference type="Proteomes" id="UP000622860">
    <property type="component" value="Unassembled WGS sequence"/>
</dbReference>
<evidence type="ECO:0000256" key="5">
    <source>
        <dbReference type="ARBA" id="ARBA00023277"/>
    </source>
</evidence>
<evidence type="ECO:0000256" key="4">
    <source>
        <dbReference type="ARBA" id="ARBA00022842"/>
    </source>
</evidence>
<dbReference type="GO" id="GO:0005975">
    <property type="term" value="P:carbohydrate metabolic process"/>
    <property type="evidence" value="ECO:0007669"/>
    <property type="project" value="InterPro"/>
</dbReference>
<keyword evidence="2" id="KW-0479">Metal-binding</keyword>
<evidence type="ECO:0000256" key="2">
    <source>
        <dbReference type="ARBA" id="ARBA00022723"/>
    </source>
</evidence>
<sequence length="248" mass="28075">MHNSATRLIVNADDYGFSPGVSAGILYAHKHGILTSTTLMVNTDYSKQSLDEVKQYPNLGVGLHFVMDAGKPISSSVSSLTDHSGNFLKGKTLIESAKKQDIKEELVEQLELLYKWGIDVTHIDSHHHMHLHIPHALEAVVEVAESYNLPIRSFSETQLNGVIMSSDYFYYDFYGEENVSTAYLLKLFSKLKPGISEVMCHPAFMDLNLRNQSSYHFPRIKELEVLVDHRINSWLKEHSIELIHYGGL</sequence>
<comment type="cofactor">
    <cofactor evidence="1">
        <name>Mg(2+)</name>
        <dbReference type="ChEBI" id="CHEBI:18420"/>
    </cofactor>
</comment>
<gene>
    <name evidence="6" type="ORF">GCM10011398_34630</name>
</gene>
<dbReference type="RefSeq" id="WP_188456627.1">
    <property type="nucleotide sequence ID" value="NZ_BMFR01000021.1"/>
</dbReference>
<dbReference type="InterPro" id="IPR011330">
    <property type="entry name" value="Glyco_hydro/deAcase_b/a-brl"/>
</dbReference>
<dbReference type="EMBL" id="BMFR01000021">
    <property type="protein sequence ID" value="GGG85937.1"/>
    <property type="molecule type" value="Genomic_DNA"/>
</dbReference>
<reference evidence="6" key="2">
    <citation type="submission" date="2020-09" db="EMBL/GenBank/DDBJ databases">
        <authorList>
            <person name="Sun Q."/>
            <person name="Zhou Y."/>
        </authorList>
    </citation>
    <scope>NUCLEOTIDE SEQUENCE</scope>
    <source>
        <strain evidence="6">CGMCC 1.12754</strain>
    </source>
</reference>
<dbReference type="AlphaFoldDB" id="A0A917HQJ8"/>
<keyword evidence="7" id="KW-1185">Reference proteome</keyword>
<dbReference type="SUPFAM" id="SSF88713">
    <property type="entry name" value="Glycoside hydrolase/deacetylase"/>
    <property type="match status" value="1"/>
</dbReference>
<dbReference type="Gene3D" id="3.20.20.370">
    <property type="entry name" value="Glycoside hydrolase/deacetylase"/>
    <property type="match status" value="1"/>
</dbReference>
<dbReference type="GO" id="GO:0016787">
    <property type="term" value="F:hydrolase activity"/>
    <property type="evidence" value="ECO:0007669"/>
    <property type="project" value="UniProtKB-KW"/>
</dbReference>
<proteinExistence type="predicted"/>
<reference evidence="6" key="1">
    <citation type="journal article" date="2014" name="Int. J. Syst. Evol. Microbiol.">
        <title>Complete genome sequence of Corynebacterium casei LMG S-19264T (=DSM 44701T), isolated from a smear-ripened cheese.</title>
        <authorList>
            <consortium name="US DOE Joint Genome Institute (JGI-PGF)"/>
            <person name="Walter F."/>
            <person name="Albersmeier A."/>
            <person name="Kalinowski J."/>
            <person name="Ruckert C."/>
        </authorList>
    </citation>
    <scope>NUCLEOTIDE SEQUENCE</scope>
    <source>
        <strain evidence="6">CGMCC 1.12754</strain>
    </source>
</reference>
<keyword evidence="4" id="KW-0460">Magnesium</keyword>
<name>A0A917HQJ8_9BACI</name>
<dbReference type="PANTHER" id="PTHR31609:SF1">
    <property type="entry name" value="CARBOHYDRATE DEACETYLASE"/>
    <property type="match status" value="1"/>
</dbReference>
<keyword evidence="5" id="KW-0119">Carbohydrate metabolism</keyword>
<organism evidence="6 7">
    <name type="scientific">Virgibacillus oceani</name>
    <dbReference type="NCBI Taxonomy" id="1479511"/>
    <lineage>
        <taxon>Bacteria</taxon>
        <taxon>Bacillati</taxon>
        <taxon>Bacillota</taxon>
        <taxon>Bacilli</taxon>
        <taxon>Bacillales</taxon>
        <taxon>Bacillaceae</taxon>
        <taxon>Virgibacillus</taxon>
    </lineage>
</organism>
<dbReference type="GO" id="GO:0019213">
    <property type="term" value="F:deacetylase activity"/>
    <property type="evidence" value="ECO:0007669"/>
    <property type="project" value="TreeGrafter"/>
</dbReference>
<comment type="caution">
    <text evidence="6">The sequence shown here is derived from an EMBL/GenBank/DDBJ whole genome shotgun (WGS) entry which is preliminary data.</text>
</comment>
<evidence type="ECO:0000256" key="1">
    <source>
        <dbReference type="ARBA" id="ARBA00001946"/>
    </source>
</evidence>
<accession>A0A917HQJ8</accession>
<evidence type="ECO:0000256" key="3">
    <source>
        <dbReference type="ARBA" id="ARBA00022801"/>
    </source>
</evidence>